<reference evidence="1 2" key="1">
    <citation type="submission" date="2014-06" db="EMBL/GenBank/DDBJ databases">
        <title>Evolutionary Origins and Diversification of the Mycorrhizal Mutualists.</title>
        <authorList>
            <consortium name="DOE Joint Genome Institute"/>
            <consortium name="Mycorrhizal Genomics Consortium"/>
            <person name="Kohler A."/>
            <person name="Kuo A."/>
            <person name="Nagy L.G."/>
            <person name="Floudas D."/>
            <person name="Copeland A."/>
            <person name="Barry K.W."/>
            <person name="Cichocki N."/>
            <person name="Veneault-Fourrey C."/>
            <person name="LaButti K."/>
            <person name="Lindquist E.A."/>
            <person name="Lipzen A."/>
            <person name="Lundell T."/>
            <person name="Morin E."/>
            <person name="Murat C."/>
            <person name="Riley R."/>
            <person name="Ohm R."/>
            <person name="Sun H."/>
            <person name="Tunlid A."/>
            <person name="Henrissat B."/>
            <person name="Grigoriev I.V."/>
            <person name="Hibbett D.S."/>
            <person name="Martin F."/>
        </authorList>
    </citation>
    <scope>NUCLEOTIDE SEQUENCE [LARGE SCALE GENOMIC DNA]</scope>
    <source>
        <strain evidence="1 2">SS14</strain>
    </source>
</reference>
<organism evidence="1 2">
    <name type="scientific">Sphaerobolus stellatus (strain SS14)</name>
    <dbReference type="NCBI Taxonomy" id="990650"/>
    <lineage>
        <taxon>Eukaryota</taxon>
        <taxon>Fungi</taxon>
        <taxon>Dikarya</taxon>
        <taxon>Basidiomycota</taxon>
        <taxon>Agaricomycotina</taxon>
        <taxon>Agaricomycetes</taxon>
        <taxon>Phallomycetidae</taxon>
        <taxon>Geastrales</taxon>
        <taxon>Sphaerobolaceae</taxon>
        <taxon>Sphaerobolus</taxon>
    </lineage>
</organism>
<feature type="non-terminal residue" evidence="1">
    <location>
        <position position="1"/>
    </location>
</feature>
<accession>A0A0C9UF65</accession>
<protein>
    <submittedName>
        <fullName evidence="1">Uncharacterized protein</fullName>
    </submittedName>
</protein>
<feature type="non-terminal residue" evidence="1">
    <location>
        <position position="73"/>
    </location>
</feature>
<keyword evidence="2" id="KW-1185">Reference proteome</keyword>
<proteinExistence type="predicted"/>
<dbReference type="AlphaFoldDB" id="A0A0C9UF65"/>
<dbReference type="Proteomes" id="UP000054279">
    <property type="component" value="Unassembled WGS sequence"/>
</dbReference>
<dbReference type="EMBL" id="KN837328">
    <property type="protein sequence ID" value="KIJ27662.1"/>
    <property type="molecule type" value="Genomic_DNA"/>
</dbReference>
<evidence type="ECO:0000313" key="1">
    <source>
        <dbReference type="EMBL" id="KIJ27662.1"/>
    </source>
</evidence>
<name>A0A0C9UF65_SPHS4</name>
<dbReference type="HOGENOM" id="CLU_018552_16_2_1"/>
<evidence type="ECO:0000313" key="2">
    <source>
        <dbReference type="Proteomes" id="UP000054279"/>
    </source>
</evidence>
<gene>
    <name evidence="1" type="ORF">M422DRAFT_139507</name>
</gene>
<sequence>VLDLYKRDDHKRFRRNLWYLPLTFNLLVTTIEDHHIFENRSNTPQMPVQYQLAITMFRFGHFGNATSVESVAQ</sequence>
<dbReference type="OrthoDB" id="2641813at2759"/>